<dbReference type="PANTHER" id="PTHR10272:SF0">
    <property type="entry name" value="PLATELET-ACTIVATING FACTOR ACETYLHYDROLASE"/>
    <property type="match status" value="1"/>
</dbReference>
<evidence type="ECO:0000256" key="1">
    <source>
        <dbReference type="ARBA" id="ARBA00022801"/>
    </source>
</evidence>
<keyword evidence="3" id="KW-0443">Lipid metabolism</keyword>
<feature type="signal peptide" evidence="5">
    <location>
        <begin position="1"/>
        <end position="32"/>
    </location>
</feature>
<evidence type="ECO:0000313" key="7">
    <source>
        <dbReference type="Proteomes" id="UP000656881"/>
    </source>
</evidence>
<reference evidence="7" key="1">
    <citation type="journal article" date="2019" name="Int. J. Syst. Evol. Microbiol.">
        <title>The Global Catalogue of Microorganisms (GCM) 10K type strain sequencing project: providing services to taxonomists for standard genome sequencing and annotation.</title>
        <authorList>
            <consortium name="The Broad Institute Genomics Platform"/>
            <consortium name="The Broad Institute Genome Sequencing Center for Infectious Disease"/>
            <person name="Wu L."/>
            <person name="Ma J."/>
        </authorList>
    </citation>
    <scope>NUCLEOTIDE SEQUENCE [LARGE SCALE GENOMIC DNA]</scope>
    <source>
        <strain evidence="7">CGMCC 4.7349</strain>
    </source>
</reference>
<feature type="chain" id="PRO_5047049608" evidence="5">
    <location>
        <begin position="33"/>
        <end position="446"/>
    </location>
</feature>
<keyword evidence="2" id="KW-0442">Lipid degradation</keyword>
<dbReference type="SUPFAM" id="SSF53474">
    <property type="entry name" value="alpha/beta-Hydrolases"/>
    <property type="match status" value="1"/>
</dbReference>
<protein>
    <submittedName>
        <fullName evidence="6">Lipase</fullName>
    </submittedName>
</protein>
<evidence type="ECO:0000256" key="3">
    <source>
        <dbReference type="ARBA" id="ARBA00023098"/>
    </source>
</evidence>
<keyword evidence="7" id="KW-1185">Reference proteome</keyword>
<comment type="caution">
    <text evidence="6">The sequence shown here is derived from an EMBL/GenBank/DDBJ whole genome shotgun (WGS) entry which is preliminary data.</text>
</comment>
<dbReference type="EMBL" id="BMNG01000001">
    <property type="protein sequence ID" value="GGO35222.1"/>
    <property type="molecule type" value="Genomic_DNA"/>
</dbReference>
<feature type="region of interest" description="Disordered" evidence="4">
    <location>
        <begin position="420"/>
        <end position="446"/>
    </location>
</feature>
<keyword evidence="1" id="KW-0378">Hydrolase</keyword>
<feature type="compositionally biased region" description="Basic and acidic residues" evidence="4">
    <location>
        <begin position="432"/>
        <end position="446"/>
    </location>
</feature>
<evidence type="ECO:0000256" key="4">
    <source>
        <dbReference type="SAM" id="MobiDB-lite"/>
    </source>
</evidence>
<dbReference type="Pfam" id="PF03403">
    <property type="entry name" value="PAF-AH_p_II"/>
    <property type="match status" value="1"/>
</dbReference>
<dbReference type="PANTHER" id="PTHR10272">
    <property type="entry name" value="PLATELET-ACTIVATING FACTOR ACETYLHYDROLASE"/>
    <property type="match status" value="1"/>
</dbReference>
<proteinExistence type="predicted"/>
<organism evidence="6 7">
    <name type="scientific">Streptomyces lasiicapitis</name>
    <dbReference type="NCBI Taxonomy" id="1923961"/>
    <lineage>
        <taxon>Bacteria</taxon>
        <taxon>Bacillati</taxon>
        <taxon>Actinomycetota</taxon>
        <taxon>Actinomycetes</taxon>
        <taxon>Kitasatosporales</taxon>
        <taxon>Streptomycetaceae</taxon>
        <taxon>Streptomyces</taxon>
    </lineage>
</organism>
<dbReference type="InterPro" id="IPR029058">
    <property type="entry name" value="AB_hydrolase_fold"/>
</dbReference>
<evidence type="ECO:0000256" key="2">
    <source>
        <dbReference type="ARBA" id="ARBA00022963"/>
    </source>
</evidence>
<dbReference type="RefSeq" id="WP_189172641.1">
    <property type="nucleotide sequence ID" value="NZ_BMNG01000001.1"/>
</dbReference>
<evidence type="ECO:0000313" key="6">
    <source>
        <dbReference type="EMBL" id="GGO35222.1"/>
    </source>
</evidence>
<accession>A0ABQ2LKX6</accession>
<gene>
    <name evidence="6" type="ORF">GCM10012286_05490</name>
</gene>
<name>A0ABQ2LKX6_9ACTN</name>
<sequence length="446" mass="46409">MNTKTTKPYRHGAVAVLLACALAAGVSDLTTAADEDPAGPSTATKTTKTFKGPASGAVSGPMSGPLKATTTATHRQAPPQSLPRLKLPAPTGPHAVGRTSLHLVDHGRRDPWVPEAGARELMVSLYYPARKGTGTPAPYMTTEGARLFLENRGIEDVPAKVLAGTRTHTRTGAAPAPGTYPLVVLSPGFQVPGTTLTGLAEDLTSRGYVVAVTDHAYEAVGVAFPGKGILPCTACDKVDENTFEPAALGRGHDLSYVLDALIGERDGKRGGKPGGTRPLWQHAGMIDKARVGMAGHSMGGAGTAAAMAKDTRIRAGANLDGPFPGLGAGADLSGRPFLMMGAPDLHGPGGGDTTWGPAWDRLTGWKRWATLTGADHFAFTDLAPLAGQLGEDDPEGLPGRRASEITRAYTGAFFDQHLRGRPSPLLNGPSADHPEVVFQRDPRDGR</sequence>
<dbReference type="Gene3D" id="3.40.50.1820">
    <property type="entry name" value="alpha/beta hydrolase"/>
    <property type="match status" value="1"/>
</dbReference>
<evidence type="ECO:0000256" key="5">
    <source>
        <dbReference type="SAM" id="SignalP"/>
    </source>
</evidence>
<feature type="region of interest" description="Disordered" evidence="4">
    <location>
        <begin position="31"/>
        <end position="87"/>
    </location>
</feature>
<dbReference type="Proteomes" id="UP000656881">
    <property type="component" value="Unassembled WGS sequence"/>
</dbReference>
<keyword evidence="5" id="KW-0732">Signal</keyword>